<organism evidence="1 2">
    <name type="scientific">Lactobacillus phage Iacchus</name>
    <dbReference type="NCBI Taxonomy" id="2315483"/>
    <lineage>
        <taxon>Viruses</taxon>
        <taxon>Duplodnaviria</taxon>
        <taxon>Heunggongvirae</taxon>
        <taxon>Uroviricota</taxon>
        <taxon>Caudoviricetes</taxon>
        <taxon>Herelleviridae</taxon>
        <taxon>Harbinvirus</taxon>
        <taxon>Harbinvirus iacchus</taxon>
    </lineage>
</organism>
<proteinExistence type="predicted"/>
<dbReference type="KEGG" id="vg:55005411"/>
<name>A0A3Q8HZM6_9CAUD</name>
<dbReference type="GeneID" id="55005411"/>
<sequence>MTVANKLKYNNELEGIYEYADKVLDGWLQFNYSLMEERLASKLNKFFDGVGKGHFEDVMGHDSDEDVLPIDITVDQVAYLAQRVIIIMNDSSNVFAALNNIVPARNIKIYDNLFGTYVSIDAVNKPMNYYRGIYGSIQEFLDDYHGMTETNLLGGDKVGQNL</sequence>
<evidence type="ECO:0000313" key="1">
    <source>
        <dbReference type="EMBL" id="AYH91958.1"/>
    </source>
</evidence>
<evidence type="ECO:0000313" key="2">
    <source>
        <dbReference type="Proteomes" id="UP000273551"/>
    </source>
</evidence>
<dbReference type="Proteomes" id="UP000273551">
    <property type="component" value="Segment"/>
</dbReference>
<protein>
    <submittedName>
        <fullName evidence="1">Uncharacterized protein</fullName>
    </submittedName>
</protein>
<reference evidence="1 2" key="1">
    <citation type="submission" date="2018-08" db="EMBL/GenBank/DDBJ databases">
        <title>Lactobacillus phages that infect wine-derived L. plantarum strains.</title>
        <authorList>
            <person name="Kyrkou I."/>
            <person name="Byth Carstens A."/>
            <person name="Ellegaard-Jensen L."/>
            <person name="Kot W."/>
            <person name="Hestbjerg Hansen L."/>
        </authorList>
    </citation>
    <scope>NUCLEOTIDE SEQUENCE [LARGE SCALE GENOMIC DNA]</scope>
</reference>
<accession>A0A3Q8HZM6</accession>
<dbReference type="EMBL" id="MH809529">
    <property type="protein sequence ID" value="AYH91958.1"/>
    <property type="molecule type" value="Genomic_DNA"/>
</dbReference>
<dbReference type="RefSeq" id="YP_009814281.1">
    <property type="nucleotide sequence ID" value="NC_048084.1"/>
</dbReference>
<keyword evidence="2" id="KW-1185">Reference proteome</keyword>